<name>A0A840QI26_9PSEU</name>
<evidence type="ECO:0000313" key="5">
    <source>
        <dbReference type="EMBL" id="MBB5158478.1"/>
    </source>
</evidence>
<evidence type="ECO:0000313" key="6">
    <source>
        <dbReference type="Proteomes" id="UP000584374"/>
    </source>
</evidence>
<accession>A0A840QI26</accession>
<evidence type="ECO:0000256" key="3">
    <source>
        <dbReference type="ARBA" id="ARBA00022553"/>
    </source>
</evidence>
<dbReference type="InterPro" id="IPR020806">
    <property type="entry name" value="PKS_PP-bd"/>
</dbReference>
<organism evidence="5 6">
    <name type="scientific">Saccharopolyspora phatthalungensis</name>
    <dbReference type="NCBI Taxonomy" id="664693"/>
    <lineage>
        <taxon>Bacteria</taxon>
        <taxon>Bacillati</taxon>
        <taxon>Actinomycetota</taxon>
        <taxon>Actinomycetes</taxon>
        <taxon>Pseudonocardiales</taxon>
        <taxon>Pseudonocardiaceae</taxon>
        <taxon>Saccharopolyspora</taxon>
    </lineage>
</organism>
<dbReference type="PANTHER" id="PTHR45527:SF1">
    <property type="entry name" value="FATTY ACID SYNTHASE"/>
    <property type="match status" value="1"/>
</dbReference>
<dbReference type="PROSITE" id="PS50075">
    <property type="entry name" value="CARRIER"/>
    <property type="match status" value="1"/>
</dbReference>
<dbReference type="Gene3D" id="1.10.1200.10">
    <property type="entry name" value="ACP-like"/>
    <property type="match status" value="1"/>
</dbReference>
<dbReference type="Proteomes" id="UP000584374">
    <property type="component" value="Unassembled WGS sequence"/>
</dbReference>
<dbReference type="SMART" id="SM00823">
    <property type="entry name" value="PKS_PP"/>
    <property type="match status" value="1"/>
</dbReference>
<dbReference type="PANTHER" id="PTHR45527">
    <property type="entry name" value="NONRIBOSOMAL PEPTIDE SYNTHETASE"/>
    <property type="match status" value="1"/>
</dbReference>
<dbReference type="AlphaFoldDB" id="A0A840QI26"/>
<dbReference type="GO" id="GO:0031177">
    <property type="term" value="F:phosphopantetheine binding"/>
    <property type="evidence" value="ECO:0007669"/>
    <property type="project" value="InterPro"/>
</dbReference>
<dbReference type="SUPFAM" id="SSF47336">
    <property type="entry name" value="ACP-like"/>
    <property type="match status" value="1"/>
</dbReference>
<evidence type="ECO:0000256" key="1">
    <source>
        <dbReference type="ARBA" id="ARBA00001957"/>
    </source>
</evidence>
<protein>
    <submittedName>
        <fullName evidence="5">Acyl carrier protein</fullName>
    </submittedName>
</protein>
<dbReference type="GO" id="GO:0072330">
    <property type="term" value="P:monocarboxylic acid biosynthetic process"/>
    <property type="evidence" value="ECO:0007669"/>
    <property type="project" value="UniProtKB-ARBA"/>
</dbReference>
<keyword evidence="2" id="KW-0596">Phosphopantetheine</keyword>
<evidence type="ECO:0000256" key="2">
    <source>
        <dbReference type="ARBA" id="ARBA00022450"/>
    </source>
</evidence>
<dbReference type="Pfam" id="PF00550">
    <property type="entry name" value="PP-binding"/>
    <property type="match status" value="1"/>
</dbReference>
<dbReference type="InterPro" id="IPR036736">
    <property type="entry name" value="ACP-like_sf"/>
</dbReference>
<dbReference type="GO" id="GO:0044550">
    <property type="term" value="P:secondary metabolite biosynthetic process"/>
    <property type="evidence" value="ECO:0007669"/>
    <property type="project" value="TreeGrafter"/>
</dbReference>
<dbReference type="GO" id="GO:0043041">
    <property type="term" value="P:amino acid activation for nonribosomal peptide biosynthetic process"/>
    <property type="evidence" value="ECO:0007669"/>
    <property type="project" value="TreeGrafter"/>
</dbReference>
<dbReference type="PROSITE" id="PS00012">
    <property type="entry name" value="PHOSPHOPANTETHEINE"/>
    <property type="match status" value="1"/>
</dbReference>
<feature type="domain" description="Carrier" evidence="4">
    <location>
        <begin position="15"/>
        <end position="90"/>
    </location>
</feature>
<dbReference type="InterPro" id="IPR009081">
    <property type="entry name" value="PP-bd_ACP"/>
</dbReference>
<sequence length="90" mass="10062">MARAESQRGRRKYAEPETELERKLAAIWGDVLGHERIGRDDAFFELGGNSLRAAQLVARINGSLPIRVAVHQLYDHPTVGRLAKVLEASR</sequence>
<reference evidence="5 6" key="1">
    <citation type="submission" date="2020-08" db="EMBL/GenBank/DDBJ databases">
        <title>Sequencing the genomes of 1000 actinobacteria strains.</title>
        <authorList>
            <person name="Klenk H.-P."/>
        </authorList>
    </citation>
    <scope>NUCLEOTIDE SEQUENCE [LARGE SCALE GENOMIC DNA]</scope>
    <source>
        <strain evidence="5 6">DSM 45584</strain>
    </source>
</reference>
<keyword evidence="3" id="KW-0597">Phosphoprotein</keyword>
<dbReference type="RefSeq" id="WP_312864623.1">
    <property type="nucleotide sequence ID" value="NZ_JACHIW010000002.1"/>
</dbReference>
<comment type="cofactor">
    <cofactor evidence="1">
        <name>pantetheine 4'-phosphate</name>
        <dbReference type="ChEBI" id="CHEBI:47942"/>
    </cofactor>
</comment>
<dbReference type="FunFam" id="1.10.1200.10:FF:000016">
    <property type="entry name" value="Non-ribosomal peptide synthase"/>
    <property type="match status" value="1"/>
</dbReference>
<dbReference type="GO" id="GO:0005737">
    <property type="term" value="C:cytoplasm"/>
    <property type="evidence" value="ECO:0007669"/>
    <property type="project" value="TreeGrafter"/>
</dbReference>
<keyword evidence="6" id="KW-1185">Reference proteome</keyword>
<comment type="caution">
    <text evidence="5">The sequence shown here is derived from an EMBL/GenBank/DDBJ whole genome shotgun (WGS) entry which is preliminary data.</text>
</comment>
<evidence type="ECO:0000259" key="4">
    <source>
        <dbReference type="PROSITE" id="PS50075"/>
    </source>
</evidence>
<dbReference type="InterPro" id="IPR006162">
    <property type="entry name" value="Ppantetheine_attach_site"/>
</dbReference>
<gene>
    <name evidence="5" type="ORF">BJ970_006077</name>
</gene>
<proteinExistence type="predicted"/>
<dbReference type="EMBL" id="JACHIW010000002">
    <property type="protein sequence ID" value="MBB5158478.1"/>
    <property type="molecule type" value="Genomic_DNA"/>
</dbReference>